<dbReference type="PROSITE" id="PS00211">
    <property type="entry name" value="ABC_TRANSPORTER_1"/>
    <property type="match status" value="1"/>
</dbReference>
<sequence>MSAVIDFQGVTRRDGELLRLDALDLQVSEGEVLALLGHNGAGKTTTMHLILGLLSPSEGRVAVLGGAPDGAHAEILRRRLGYLPENVSFYEQLSGREVLDYFARLKRVDRRQVDELLEQVGLGHAASRRVKTYSKGMRQRLGLAQALLGDPRLLLLDEPTTGLDPAATREFYDTVRGLRERGCTVLLSSHVLPGVEPYIDRALILGSGRRLALGSLDELRRQAALPLTVRARGRSAEAELAHELGRWDDPRIEAKAVNGHEVVLTVPPDAKLAVLRRLTDTPGVEDIELLPPTLEHLYTHFSAGLSPEQRGDTR</sequence>
<dbReference type="Gene3D" id="3.40.50.300">
    <property type="entry name" value="P-loop containing nucleotide triphosphate hydrolases"/>
    <property type="match status" value="1"/>
</dbReference>
<dbReference type="OrthoDB" id="9781337at2"/>
<dbReference type="SUPFAM" id="SSF52540">
    <property type="entry name" value="P-loop containing nucleoside triphosphate hydrolases"/>
    <property type="match status" value="1"/>
</dbReference>
<dbReference type="InterPro" id="IPR003439">
    <property type="entry name" value="ABC_transporter-like_ATP-bd"/>
</dbReference>
<dbReference type="InterPro" id="IPR051782">
    <property type="entry name" value="ABC_Transporter_VariousFunc"/>
</dbReference>
<dbReference type="PROSITE" id="PS50893">
    <property type="entry name" value="ABC_TRANSPORTER_2"/>
    <property type="match status" value="1"/>
</dbReference>
<keyword evidence="3 5" id="KW-0067">ATP-binding</keyword>
<gene>
    <name evidence="5" type="ORF">SAMN04488129_10469</name>
</gene>
<dbReference type="InterPro" id="IPR017871">
    <property type="entry name" value="ABC_transporter-like_CS"/>
</dbReference>
<evidence type="ECO:0000256" key="3">
    <source>
        <dbReference type="ARBA" id="ARBA00022840"/>
    </source>
</evidence>
<dbReference type="PANTHER" id="PTHR42939">
    <property type="entry name" value="ABC TRANSPORTER ATP-BINDING PROTEIN ALBC-RELATED"/>
    <property type="match status" value="1"/>
</dbReference>
<protein>
    <submittedName>
        <fullName evidence="5">Cu-processing system ATP-binding protein</fullName>
    </submittedName>
</protein>
<dbReference type="STRING" id="650850.SAMN04488129_10469"/>
<keyword evidence="6" id="KW-1185">Reference proteome</keyword>
<evidence type="ECO:0000256" key="2">
    <source>
        <dbReference type="ARBA" id="ARBA00022741"/>
    </source>
</evidence>
<dbReference type="AlphaFoldDB" id="A0A1H7JIT9"/>
<dbReference type="PANTHER" id="PTHR42939:SF1">
    <property type="entry name" value="ABC TRANSPORTER ATP-BINDING PROTEIN ALBC-RELATED"/>
    <property type="match status" value="1"/>
</dbReference>
<keyword evidence="1" id="KW-0813">Transport</keyword>
<dbReference type="EMBL" id="FOBC01000004">
    <property type="protein sequence ID" value="SEK74519.1"/>
    <property type="molecule type" value="Genomic_DNA"/>
</dbReference>
<dbReference type="GO" id="GO:0016887">
    <property type="term" value="F:ATP hydrolysis activity"/>
    <property type="evidence" value="ECO:0007669"/>
    <property type="project" value="InterPro"/>
</dbReference>
<dbReference type="InterPro" id="IPR027417">
    <property type="entry name" value="P-loop_NTPase"/>
</dbReference>
<dbReference type="InterPro" id="IPR003593">
    <property type="entry name" value="AAA+_ATPase"/>
</dbReference>
<accession>A0A1H7JIT9</accession>
<feature type="domain" description="ABC transporter" evidence="4">
    <location>
        <begin position="5"/>
        <end position="232"/>
    </location>
</feature>
<name>A0A1H7JIT9_9GAMM</name>
<dbReference type="SMART" id="SM00382">
    <property type="entry name" value="AAA"/>
    <property type="match status" value="1"/>
</dbReference>
<evidence type="ECO:0000259" key="4">
    <source>
        <dbReference type="PROSITE" id="PS50893"/>
    </source>
</evidence>
<dbReference type="RefSeq" id="WP_089710916.1">
    <property type="nucleotide sequence ID" value="NZ_FOBC01000004.1"/>
</dbReference>
<organism evidence="5 6">
    <name type="scientific">Halomonas daqiaonensis</name>
    <dbReference type="NCBI Taxonomy" id="650850"/>
    <lineage>
        <taxon>Bacteria</taxon>
        <taxon>Pseudomonadati</taxon>
        <taxon>Pseudomonadota</taxon>
        <taxon>Gammaproteobacteria</taxon>
        <taxon>Oceanospirillales</taxon>
        <taxon>Halomonadaceae</taxon>
        <taxon>Halomonas</taxon>
    </lineage>
</organism>
<evidence type="ECO:0000313" key="5">
    <source>
        <dbReference type="EMBL" id="SEK74519.1"/>
    </source>
</evidence>
<reference evidence="6" key="1">
    <citation type="submission" date="2016-10" db="EMBL/GenBank/DDBJ databases">
        <authorList>
            <person name="Varghese N."/>
            <person name="Submissions S."/>
        </authorList>
    </citation>
    <scope>NUCLEOTIDE SEQUENCE [LARGE SCALE GENOMIC DNA]</scope>
    <source>
        <strain evidence="6">CGMCC 1.9150</strain>
    </source>
</reference>
<evidence type="ECO:0000313" key="6">
    <source>
        <dbReference type="Proteomes" id="UP000198807"/>
    </source>
</evidence>
<evidence type="ECO:0000256" key="1">
    <source>
        <dbReference type="ARBA" id="ARBA00022448"/>
    </source>
</evidence>
<keyword evidence="2" id="KW-0547">Nucleotide-binding</keyword>
<proteinExistence type="predicted"/>
<dbReference type="Pfam" id="PF00005">
    <property type="entry name" value="ABC_tran"/>
    <property type="match status" value="1"/>
</dbReference>
<dbReference type="GO" id="GO:0005524">
    <property type="term" value="F:ATP binding"/>
    <property type="evidence" value="ECO:0007669"/>
    <property type="project" value="UniProtKB-KW"/>
</dbReference>
<dbReference type="Proteomes" id="UP000198807">
    <property type="component" value="Unassembled WGS sequence"/>
</dbReference>